<feature type="domain" description="PKD" evidence="2">
    <location>
        <begin position="34"/>
        <end position="90"/>
    </location>
</feature>
<evidence type="ECO:0000313" key="3">
    <source>
        <dbReference type="EMBL" id="NER18462.1"/>
    </source>
</evidence>
<dbReference type="Pfam" id="PF18911">
    <property type="entry name" value="PKD_4"/>
    <property type="match status" value="2"/>
</dbReference>
<feature type="region of interest" description="Disordered" evidence="1">
    <location>
        <begin position="954"/>
        <end position="978"/>
    </location>
</feature>
<dbReference type="Proteomes" id="UP000474296">
    <property type="component" value="Unassembled WGS sequence"/>
</dbReference>
<keyword evidence="4" id="KW-1185">Reference proteome</keyword>
<gene>
    <name evidence="3" type="ORF">GWK10_14685</name>
</gene>
<dbReference type="CDD" id="cd00146">
    <property type="entry name" value="PKD"/>
    <property type="match status" value="2"/>
</dbReference>
<dbReference type="PROSITE" id="PS50093">
    <property type="entry name" value="PKD"/>
    <property type="match status" value="2"/>
</dbReference>
<dbReference type="InterPro" id="IPR038707">
    <property type="entry name" value="TraQ_sf"/>
</dbReference>
<dbReference type="Pfam" id="PF17963">
    <property type="entry name" value="Big_9"/>
    <property type="match status" value="2"/>
</dbReference>
<comment type="caution">
    <text evidence="3">The sequence shown here is derived from an EMBL/GenBank/DDBJ whole genome shotgun (WGS) entry which is preliminary data.</text>
</comment>
<reference evidence="3 4" key="1">
    <citation type="submission" date="2020-01" db="EMBL/GenBank/DDBJ databases">
        <title>Spongiivirga citrea KCTC 32990T.</title>
        <authorList>
            <person name="Wang G."/>
        </authorList>
    </citation>
    <scope>NUCLEOTIDE SEQUENCE [LARGE SCALE GENOMIC DNA]</scope>
    <source>
        <strain evidence="3 4">KCTC 32990</strain>
    </source>
</reference>
<proteinExistence type="predicted"/>
<dbReference type="InterPro" id="IPR000601">
    <property type="entry name" value="PKD_dom"/>
</dbReference>
<dbReference type="SMART" id="SM00089">
    <property type="entry name" value="PKD"/>
    <property type="match status" value="2"/>
</dbReference>
<dbReference type="AlphaFoldDB" id="A0A6M0CLC3"/>
<dbReference type="InterPro" id="IPR035986">
    <property type="entry name" value="PKD_dom_sf"/>
</dbReference>
<dbReference type="InterPro" id="IPR022409">
    <property type="entry name" value="PKD/Chitinase_dom"/>
</dbReference>
<dbReference type="Gene3D" id="2.60.40.10">
    <property type="entry name" value="Immunoglobulins"/>
    <property type="match status" value="3"/>
</dbReference>
<dbReference type="Gene3D" id="2.60.40.3440">
    <property type="match status" value="2"/>
</dbReference>
<evidence type="ECO:0000259" key="2">
    <source>
        <dbReference type="PROSITE" id="PS50093"/>
    </source>
</evidence>
<dbReference type="Gene3D" id="2.60.40.2410">
    <property type="entry name" value="Uncharacterised protein PF12988, DUF3872"/>
    <property type="match status" value="2"/>
</dbReference>
<evidence type="ECO:0000256" key="1">
    <source>
        <dbReference type="SAM" id="MobiDB-lite"/>
    </source>
</evidence>
<name>A0A6M0CLC3_9FLAO</name>
<feature type="domain" description="PKD" evidence="2">
    <location>
        <begin position="200"/>
        <end position="267"/>
    </location>
</feature>
<sequence>PDPFDTNVPNTYTLTYSATGATNVTRTVVVNATPVASFTVDQSTITEGSMVNFDASASTASSAITYNWDFGDGSPIQQTTNPTISHQYSSNVGSPFTATLSIEDANGCTSATNASQEITVNPATSPFIDLGALPATVTLCQGAIFTDTVSAEDGNGNIIPVTTTSSPDPFDTNLPGTYTLTYSAAGATDMTRTVVVNTTPVASFNVDQLTITEGETVNFDASASTASSAITYTWNFGDGSPIQTTTNPTVDHTYSTSAGSPFTTTLTIEDADGCTNTNTASQEIIVNVTGSATVLINSAKNASYVTENVQITIDIDETNGGNGPYTAGYRNATGSFDLSNGTSINVDTDISIGNNITNWTFIGNAAFDASFEIYVKNGAGEEIGSSTINIAVQTFTINLIPDTDPINAEVGNSVDFTLFIGEVNGQIGNQYNITINTDQGTDGTINAGGDSSTGTLTINNQSPGSPISISYIGTTATNHAISVSVVPVSFNGLSRNENRNINYTSTAFPFTFSASTVTVNPFLFFNNEIDINLNITPAGPVGGGQHEVRFTGDLAGGQILDQSNNTVSLNTWTSVNNSNLTVWKFRAGTSIGIADLNFEARNASGGTVTGNPQNINIKIIDFSITVNPTTTITETAGTQVTNLSVRIDPTDTSFISAYDLTIASDQADGIFNSGDTHITTTVNGGASFNFNYTGTSVNLHNLSISATPVGQTEPIRTSAFRIDYVAGNQPPIAQNDSFIIQQNSSQNLLLVYADNGSGIDEDPENDDFIINQIPSNPSKGITAIQGDAINYVPTNGEFGNDTFTYNLEDINGNVSNDATVSVFINRPPTINPQSVTRLISDRSGTLLISINSLTNDPDGHTVLLNAVGTPSNNGGTAIIGTGQQTIVFSGNGGTWATSTFTYQVSDGFGGTATGTVIVEFDPGTGPDPCDNCPPGTSCTNCDICISPMQACPQAPPKEGRNPIKVEKVNKGKAKIEKQ</sequence>
<protein>
    <submittedName>
        <fullName evidence="3">PKD domain-containing protein</fullName>
    </submittedName>
</protein>
<organism evidence="3 4">
    <name type="scientific">Spongiivirga citrea</name>
    <dbReference type="NCBI Taxonomy" id="1481457"/>
    <lineage>
        <taxon>Bacteria</taxon>
        <taxon>Pseudomonadati</taxon>
        <taxon>Bacteroidota</taxon>
        <taxon>Flavobacteriia</taxon>
        <taxon>Flavobacteriales</taxon>
        <taxon>Flavobacteriaceae</taxon>
        <taxon>Spongiivirga</taxon>
    </lineage>
</organism>
<accession>A0A6M0CLC3</accession>
<dbReference type="SUPFAM" id="SSF49299">
    <property type="entry name" value="PKD domain"/>
    <property type="match status" value="2"/>
</dbReference>
<dbReference type="RefSeq" id="WP_164033152.1">
    <property type="nucleotide sequence ID" value="NZ_JAABOQ010000006.1"/>
</dbReference>
<dbReference type="EMBL" id="JAABOQ010000006">
    <property type="protein sequence ID" value="NER18462.1"/>
    <property type="molecule type" value="Genomic_DNA"/>
</dbReference>
<feature type="compositionally biased region" description="Basic and acidic residues" evidence="1">
    <location>
        <begin position="957"/>
        <end position="978"/>
    </location>
</feature>
<evidence type="ECO:0000313" key="4">
    <source>
        <dbReference type="Proteomes" id="UP000474296"/>
    </source>
</evidence>
<feature type="non-terminal residue" evidence="3">
    <location>
        <position position="1"/>
    </location>
</feature>
<dbReference type="InterPro" id="IPR013783">
    <property type="entry name" value="Ig-like_fold"/>
</dbReference>